<keyword evidence="3" id="KW-1133">Transmembrane helix</keyword>
<dbReference type="PANTHER" id="PTHR24416">
    <property type="entry name" value="TYROSINE-PROTEIN KINASE RECEPTOR"/>
    <property type="match status" value="1"/>
</dbReference>
<protein>
    <recommendedName>
        <fullName evidence="4">Protein kinase domain-containing protein</fullName>
    </recommendedName>
</protein>
<feature type="non-terminal residue" evidence="5">
    <location>
        <position position="219"/>
    </location>
</feature>
<dbReference type="EMBL" id="CAJVCH010269635">
    <property type="protein sequence ID" value="CAG7734448.1"/>
    <property type="molecule type" value="Genomic_DNA"/>
</dbReference>
<feature type="transmembrane region" description="Helical" evidence="3">
    <location>
        <begin position="12"/>
        <end position="38"/>
    </location>
</feature>
<dbReference type="GO" id="GO:0004714">
    <property type="term" value="F:transmembrane receptor protein tyrosine kinase activity"/>
    <property type="evidence" value="ECO:0007669"/>
    <property type="project" value="TreeGrafter"/>
</dbReference>
<dbReference type="OrthoDB" id="3256376at2759"/>
<dbReference type="GO" id="GO:0007169">
    <property type="term" value="P:cell surface receptor protein tyrosine kinase signaling pathway"/>
    <property type="evidence" value="ECO:0007669"/>
    <property type="project" value="TreeGrafter"/>
</dbReference>
<gene>
    <name evidence="5" type="ORF">AFUS01_LOCUS22838</name>
</gene>
<dbReference type="InterPro" id="IPR001245">
    <property type="entry name" value="Ser-Thr/Tyr_kinase_cat_dom"/>
</dbReference>
<evidence type="ECO:0000256" key="2">
    <source>
        <dbReference type="PROSITE-ProRule" id="PRU10141"/>
    </source>
</evidence>
<organism evidence="5 6">
    <name type="scientific">Allacma fusca</name>
    <dbReference type="NCBI Taxonomy" id="39272"/>
    <lineage>
        <taxon>Eukaryota</taxon>
        <taxon>Metazoa</taxon>
        <taxon>Ecdysozoa</taxon>
        <taxon>Arthropoda</taxon>
        <taxon>Hexapoda</taxon>
        <taxon>Collembola</taxon>
        <taxon>Symphypleona</taxon>
        <taxon>Sminthuridae</taxon>
        <taxon>Allacma</taxon>
    </lineage>
</organism>
<sequence>DRAMYKLIIQTIIQVVMWAALVVSAVLFILIIIAFLIYRNRRKKKGGLTISEISDFIGGTITFSNPGDANTGALEMIDMPHSIPYDRTMEISHKRFQIDKTCILGGGEYGKVYKGLLDGKPVAVKTVKDEEDSSYLKSLLSELKVMNYVGSHPNLIKLLGAYTKHLETGKAYLFVDYCSFGDINSYLKKGRSQIVNSNDGDLDLTNVCDSFKVKDMYSW</sequence>
<dbReference type="GO" id="GO:0005886">
    <property type="term" value="C:plasma membrane"/>
    <property type="evidence" value="ECO:0007669"/>
    <property type="project" value="TreeGrafter"/>
</dbReference>
<dbReference type="Pfam" id="PF07714">
    <property type="entry name" value="PK_Tyr_Ser-Thr"/>
    <property type="match status" value="1"/>
</dbReference>
<dbReference type="PROSITE" id="PS00107">
    <property type="entry name" value="PROTEIN_KINASE_ATP"/>
    <property type="match status" value="1"/>
</dbReference>
<keyword evidence="2" id="KW-0547">Nucleotide-binding</keyword>
<feature type="domain" description="Protein kinase" evidence="4">
    <location>
        <begin position="98"/>
        <end position="219"/>
    </location>
</feature>
<dbReference type="AlphaFoldDB" id="A0A8J2P112"/>
<feature type="binding site" evidence="2">
    <location>
        <position position="125"/>
    </location>
    <ligand>
        <name>ATP</name>
        <dbReference type="ChEBI" id="CHEBI:30616"/>
    </ligand>
</feature>
<keyword evidence="6" id="KW-1185">Reference proteome</keyword>
<dbReference type="InterPro" id="IPR020635">
    <property type="entry name" value="Tyr_kinase_cat_dom"/>
</dbReference>
<dbReference type="SMART" id="SM00219">
    <property type="entry name" value="TyrKc"/>
    <property type="match status" value="1"/>
</dbReference>
<dbReference type="InterPro" id="IPR050122">
    <property type="entry name" value="RTK"/>
</dbReference>
<evidence type="ECO:0000256" key="3">
    <source>
        <dbReference type="SAM" id="Phobius"/>
    </source>
</evidence>
<dbReference type="Proteomes" id="UP000708208">
    <property type="component" value="Unassembled WGS sequence"/>
</dbReference>
<feature type="non-terminal residue" evidence="5">
    <location>
        <position position="1"/>
    </location>
</feature>
<dbReference type="InterPro" id="IPR017441">
    <property type="entry name" value="Protein_kinase_ATP_BS"/>
</dbReference>
<accession>A0A8J2P112</accession>
<name>A0A8J2P112_9HEXA</name>
<evidence type="ECO:0000313" key="6">
    <source>
        <dbReference type="Proteomes" id="UP000708208"/>
    </source>
</evidence>
<dbReference type="PROSITE" id="PS50011">
    <property type="entry name" value="PROTEIN_KINASE_DOM"/>
    <property type="match status" value="1"/>
</dbReference>
<evidence type="ECO:0000256" key="1">
    <source>
        <dbReference type="ARBA" id="ARBA00004167"/>
    </source>
</evidence>
<evidence type="ECO:0000259" key="4">
    <source>
        <dbReference type="PROSITE" id="PS50011"/>
    </source>
</evidence>
<evidence type="ECO:0000313" key="5">
    <source>
        <dbReference type="EMBL" id="CAG7734448.1"/>
    </source>
</evidence>
<proteinExistence type="predicted"/>
<dbReference type="PANTHER" id="PTHR24416:SF600">
    <property type="entry name" value="PDGF- AND VEGF-RECEPTOR RELATED, ISOFORM J"/>
    <property type="match status" value="1"/>
</dbReference>
<keyword evidence="3" id="KW-0472">Membrane</keyword>
<comment type="caution">
    <text evidence="5">The sequence shown here is derived from an EMBL/GenBank/DDBJ whole genome shotgun (WGS) entry which is preliminary data.</text>
</comment>
<dbReference type="GO" id="GO:0005524">
    <property type="term" value="F:ATP binding"/>
    <property type="evidence" value="ECO:0007669"/>
    <property type="project" value="UniProtKB-UniRule"/>
</dbReference>
<dbReference type="GO" id="GO:0043235">
    <property type="term" value="C:receptor complex"/>
    <property type="evidence" value="ECO:0007669"/>
    <property type="project" value="TreeGrafter"/>
</dbReference>
<keyword evidence="2" id="KW-0067">ATP-binding</keyword>
<keyword evidence="3" id="KW-0812">Transmembrane</keyword>
<dbReference type="InterPro" id="IPR000719">
    <property type="entry name" value="Prot_kinase_dom"/>
</dbReference>
<reference evidence="5" key="1">
    <citation type="submission" date="2021-06" db="EMBL/GenBank/DDBJ databases">
        <authorList>
            <person name="Hodson N. C."/>
            <person name="Mongue J. A."/>
            <person name="Jaron S. K."/>
        </authorList>
    </citation>
    <scope>NUCLEOTIDE SEQUENCE</scope>
</reference>
<comment type="subcellular location">
    <subcellularLocation>
        <location evidence="1">Membrane</location>
        <topology evidence="1">Single-pass membrane protein</topology>
    </subcellularLocation>
</comment>